<sequence>MSDARDLVIEEDLKTAWYFYREEKFRQNLKDNWSTVDGYTTFLDTGIEPTHGPLRDTYNKPTAVYFEQSAQCGCYDNVRGYPCVSRVFIASIFEAWRARCGDEMDIEFGHFLANPDRITKRGPKNLSEIAVAHQAICEMAKAKAIDKKYENYEILPSYPAVILIFDRTPNGNEPDEDGYYNLRKNAERVTVLVMKTGASMVDDVTLEDLDNYALPLERSDANGIDIRRVPLSIAVDFIVTLENRMRAQEKKKRQRFDSELGPFELPKGFDPIVKSDPQMWAAALMAPSSTEKKTDPWSNVQQAIRRIEARASGIPSGVDFEHVEWMRHWKSGYDEAR</sequence>
<protein>
    <submittedName>
        <fullName evidence="2">Uncharacterized protein</fullName>
    </submittedName>
</protein>
<dbReference type="GeneID" id="54279509"/>
<gene>
    <name evidence="2" type="ORF">BU24DRAFT_226278</name>
</gene>
<dbReference type="RefSeq" id="XP_033383334.1">
    <property type="nucleotide sequence ID" value="XM_033522112.1"/>
</dbReference>
<dbReference type="Proteomes" id="UP000799778">
    <property type="component" value="Unassembled WGS sequence"/>
</dbReference>
<dbReference type="AlphaFoldDB" id="A0A6A5XP08"/>
<evidence type="ECO:0000313" key="3">
    <source>
        <dbReference type="Proteomes" id="UP000799778"/>
    </source>
</evidence>
<dbReference type="GO" id="GO:0016787">
    <property type="term" value="F:hydrolase activity"/>
    <property type="evidence" value="ECO:0007669"/>
    <property type="project" value="UniProtKB-KW"/>
</dbReference>
<organism evidence="2 3">
    <name type="scientific">Aaosphaeria arxii CBS 175.79</name>
    <dbReference type="NCBI Taxonomy" id="1450172"/>
    <lineage>
        <taxon>Eukaryota</taxon>
        <taxon>Fungi</taxon>
        <taxon>Dikarya</taxon>
        <taxon>Ascomycota</taxon>
        <taxon>Pezizomycotina</taxon>
        <taxon>Dothideomycetes</taxon>
        <taxon>Pleosporomycetidae</taxon>
        <taxon>Pleosporales</taxon>
        <taxon>Pleosporales incertae sedis</taxon>
        <taxon>Aaosphaeria</taxon>
    </lineage>
</organism>
<keyword evidence="1" id="KW-0378">Hydrolase</keyword>
<evidence type="ECO:0000313" key="2">
    <source>
        <dbReference type="EMBL" id="KAF2014995.1"/>
    </source>
</evidence>
<dbReference type="OrthoDB" id="5235440at2759"/>
<proteinExistence type="predicted"/>
<dbReference type="PROSITE" id="PS00136">
    <property type="entry name" value="SUBTILASE_ASP"/>
    <property type="match status" value="1"/>
</dbReference>
<name>A0A6A5XP08_9PLEO</name>
<evidence type="ECO:0000256" key="1">
    <source>
        <dbReference type="ARBA" id="ARBA00022801"/>
    </source>
</evidence>
<dbReference type="EMBL" id="ML978070">
    <property type="protein sequence ID" value="KAF2014995.1"/>
    <property type="molecule type" value="Genomic_DNA"/>
</dbReference>
<keyword evidence="3" id="KW-1185">Reference proteome</keyword>
<accession>A0A6A5XP08</accession>
<dbReference type="InterPro" id="IPR023827">
    <property type="entry name" value="Peptidase_S8_Asp-AS"/>
</dbReference>
<reference evidence="2" key="1">
    <citation type="journal article" date="2020" name="Stud. Mycol.">
        <title>101 Dothideomycetes genomes: a test case for predicting lifestyles and emergence of pathogens.</title>
        <authorList>
            <person name="Haridas S."/>
            <person name="Albert R."/>
            <person name="Binder M."/>
            <person name="Bloem J."/>
            <person name="Labutti K."/>
            <person name="Salamov A."/>
            <person name="Andreopoulos B."/>
            <person name="Baker S."/>
            <person name="Barry K."/>
            <person name="Bills G."/>
            <person name="Bluhm B."/>
            <person name="Cannon C."/>
            <person name="Castanera R."/>
            <person name="Culley D."/>
            <person name="Daum C."/>
            <person name="Ezra D."/>
            <person name="Gonzalez J."/>
            <person name="Henrissat B."/>
            <person name="Kuo A."/>
            <person name="Liang C."/>
            <person name="Lipzen A."/>
            <person name="Lutzoni F."/>
            <person name="Magnuson J."/>
            <person name="Mondo S."/>
            <person name="Nolan M."/>
            <person name="Ohm R."/>
            <person name="Pangilinan J."/>
            <person name="Park H.-J."/>
            <person name="Ramirez L."/>
            <person name="Alfaro M."/>
            <person name="Sun H."/>
            <person name="Tritt A."/>
            <person name="Yoshinaga Y."/>
            <person name="Zwiers L.-H."/>
            <person name="Turgeon B."/>
            <person name="Goodwin S."/>
            <person name="Spatafora J."/>
            <person name="Crous P."/>
            <person name="Grigoriev I."/>
        </authorList>
    </citation>
    <scope>NUCLEOTIDE SEQUENCE</scope>
    <source>
        <strain evidence="2">CBS 175.79</strain>
    </source>
</reference>